<evidence type="ECO:0000313" key="1">
    <source>
        <dbReference type="EMBL" id="MBX39182.1"/>
    </source>
</evidence>
<dbReference type="AlphaFoldDB" id="A0A2P2N9N6"/>
<reference evidence="1" key="1">
    <citation type="submission" date="2018-02" db="EMBL/GenBank/DDBJ databases">
        <title>Rhizophora mucronata_Transcriptome.</title>
        <authorList>
            <person name="Meera S.P."/>
            <person name="Sreeshan A."/>
            <person name="Augustine A."/>
        </authorList>
    </citation>
    <scope>NUCLEOTIDE SEQUENCE</scope>
    <source>
        <tissue evidence="1">Leaf</tissue>
    </source>
</reference>
<name>A0A2P2N9N6_RHIMU</name>
<sequence length="38" mass="4263">MFCIVQINCITKQNLRSHTQKVTYVIEIQNPGASIAAE</sequence>
<protein>
    <submittedName>
        <fullName evidence="1">Uncharacterized protein</fullName>
    </submittedName>
</protein>
<dbReference type="EMBL" id="GGEC01058698">
    <property type="protein sequence ID" value="MBX39182.1"/>
    <property type="molecule type" value="Transcribed_RNA"/>
</dbReference>
<organism evidence="1">
    <name type="scientific">Rhizophora mucronata</name>
    <name type="common">Asiatic mangrove</name>
    <dbReference type="NCBI Taxonomy" id="61149"/>
    <lineage>
        <taxon>Eukaryota</taxon>
        <taxon>Viridiplantae</taxon>
        <taxon>Streptophyta</taxon>
        <taxon>Embryophyta</taxon>
        <taxon>Tracheophyta</taxon>
        <taxon>Spermatophyta</taxon>
        <taxon>Magnoliopsida</taxon>
        <taxon>eudicotyledons</taxon>
        <taxon>Gunneridae</taxon>
        <taxon>Pentapetalae</taxon>
        <taxon>rosids</taxon>
        <taxon>fabids</taxon>
        <taxon>Malpighiales</taxon>
        <taxon>Rhizophoraceae</taxon>
        <taxon>Rhizophora</taxon>
    </lineage>
</organism>
<proteinExistence type="predicted"/>
<accession>A0A2P2N9N6</accession>